<keyword evidence="1" id="KW-1133">Transmembrane helix</keyword>
<keyword evidence="1" id="KW-0472">Membrane</keyword>
<dbReference type="PATRIC" id="fig|1268236.3.peg.686"/>
<evidence type="ECO:0000313" key="3">
    <source>
        <dbReference type="Proteomes" id="UP000013526"/>
    </source>
</evidence>
<dbReference type="AlphaFoldDB" id="R1HDT5"/>
<sequence>MLALLASLLFTLSFTLFQYAFWWPVLTEDPTLAWGGIFQRRTFAELVMPMLAFGALLGGVFWPLFLLTPCLLLPPLFAVL</sequence>
<name>R1HDT5_9GAMM</name>
<keyword evidence="1" id="KW-0812">Transmembrane</keyword>
<gene>
    <name evidence="2" type="ORF">G113_03404</name>
</gene>
<comment type="caution">
    <text evidence="2">The sequence shown here is derived from an EMBL/GenBank/DDBJ whole genome shotgun (WGS) entry which is preliminary data.</text>
</comment>
<protein>
    <submittedName>
        <fullName evidence="2">Uncharacterized protein</fullName>
    </submittedName>
</protein>
<evidence type="ECO:0000313" key="2">
    <source>
        <dbReference type="EMBL" id="EOD56514.1"/>
    </source>
</evidence>
<dbReference type="Proteomes" id="UP000013526">
    <property type="component" value="Unassembled WGS sequence"/>
</dbReference>
<proteinExistence type="predicted"/>
<dbReference type="EMBL" id="AQGQ01000010">
    <property type="protein sequence ID" value="EOD56514.1"/>
    <property type="molecule type" value="Genomic_DNA"/>
</dbReference>
<reference evidence="2 3" key="1">
    <citation type="journal article" date="2013" name="Genome Announc.">
        <title>Draft Genome Sequence of Aeromonas molluscorum Strain 848TT, Isolated from Bivalve Molluscs.</title>
        <authorList>
            <person name="Spataro N."/>
            <person name="Farfan M."/>
            <person name="Albarral V."/>
            <person name="Sanglas A."/>
            <person name="Loren J.G."/>
            <person name="Fuste M.C."/>
            <person name="Bosch E."/>
        </authorList>
    </citation>
    <scope>NUCLEOTIDE SEQUENCE [LARGE SCALE GENOMIC DNA]</scope>
    <source>
        <strain evidence="2 3">848</strain>
    </source>
</reference>
<accession>R1HDT5</accession>
<organism evidence="2 3">
    <name type="scientific">Aeromonas molluscorum 848</name>
    <dbReference type="NCBI Taxonomy" id="1268236"/>
    <lineage>
        <taxon>Bacteria</taxon>
        <taxon>Pseudomonadati</taxon>
        <taxon>Pseudomonadota</taxon>
        <taxon>Gammaproteobacteria</taxon>
        <taxon>Aeromonadales</taxon>
        <taxon>Aeromonadaceae</taxon>
        <taxon>Aeromonas</taxon>
    </lineage>
</organism>
<keyword evidence="3" id="KW-1185">Reference proteome</keyword>
<feature type="transmembrane region" description="Helical" evidence="1">
    <location>
        <begin position="51"/>
        <end position="73"/>
    </location>
</feature>
<evidence type="ECO:0000256" key="1">
    <source>
        <dbReference type="SAM" id="Phobius"/>
    </source>
</evidence>